<sequence>MHIETENKTELHKTDTKTSEQVGHIFLTIERALWIKVKKMENEFAAHLCLKRFTLFNDADERYFQKRGHELHLYELLVALREREHSRDSLNNDILTHAPEHGLRVSIEWFSGQYFQAQIVRQEVVSTLPEVDQGAVEGALYPGLLAGRQERTQAHCVPNACQDVTGLGMQMTRVNKHLESDLEPDMKVCQESGEH</sequence>
<dbReference type="EMBL" id="JAWDJR010000002">
    <property type="protein sequence ID" value="KAK9979420.1"/>
    <property type="molecule type" value="Genomic_DNA"/>
</dbReference>
<reference evidence="1 2" key="1">
    <citation type="submission" date="2024-05" db="EMBL/GenBank/DDBJ databases">
        <title>A high-quality chromosomal-level genome assembly of Topmouth culter (Culter alburnus).</title>
        <authorList>
            <person name="Zhao H."/>
        </authorList>
    </citation>
    <scope>NUCLEOTIDE SEQUENCE [LARGE SCALE GENOMIC DNA]</scope>
    <source>
        <strain evidence="1">CATC2023</strain>
        <tissue evidence="1">Muscle</tissue>
    </source>
</reference>
<organism evidence="1 2">
    <name type="scientific">Culter alburnus</name>
    <name type="common">Topmouth culter</name>
    <dbReference type="NCBI Taxonomy" id="194366"/>
    <lineage>
        <taxon>Eukaryota</taxon>
        <taxon>Metazoa</taxon>
        <taxon>Chordata</taxon>
        <taxon>Craniata</taxon>
        <taxon>Vertebrata</taxon>
        <taxon>Euteleostomi</taxon>
        <taxon>Actinopterygii</taxon>
        <taxon>Neopterygii</taxon>
        <taxon>Teleostei</taxon>
        <taxon>Ostariophysi</taxon>
        <taxon>Cypriniformes</taxon>
        <taxon>Xenocyprididae</taxon>
        <taxon>Xenocypridinae</taxon>
        <taxon>Culter</taxon>
    </lineage>
</organism>
<accession>A0AAW2B3P9</accession>
<proteinExistence type="predicted"/>
<keyword evidence="2" id="KW-1185">Reference proteome</keyword>
<evidence type="ECO:0000313" key="2">
    <source>
        <dbReference type="Proteomes" id="UP001479290"/>
    </source>
</evidence>
<name>A0AAW2B3P9_CULAL</name>
<dbReference type="Proteomes" id="UP001479290">
    <property type="component" value="Unassembled WGS sequence"/>
</dbReference>
<gene>
    <name evidence="1" type="ORF">ABG768_012851</name>
</gene>
<comment type="caution">
    <text evidence="1">The sequence shown here is derived from an EMBL/GenBank/DDBJ whole genome shotgun (WGS) entry which is preliminary data.</text>
</comment>
<dbReference type="AlphaFoldDB" id="A0AAW2B3P9"/>
<evidence type="ECO:0000313" key="1">
    <source>
        <dbReference type="EMBL" id="KAK9979420.1"/>
    </source>
</evidence>
<protein>
    <submittedName>
        <fullName evidence="1">Uncharacterized protein</fullName>
    </submittedName>
</protein>